<organism evidence="1 2">
    <name type="scientific">Hygrophoropsis aurantiaca</name>
    <dbReference type="NCBI Taxonomy" id="72124"/>
    <lineage>
        <taxon>Eukaryota</taxon>
        <taxon>Fungi</taxon>
        <taxon>Dikarya</taxon>
        <taxon>Basidiomycota</taxon>
        <taxon>Agaricomycotina</taxon>
        <taxon>Agaricomycetes</taxon>
        <taxon>Agaricomycetidae</taxon>
        <taxon>Boletales</taxon>
        <taxon>Coniophorineae</taxon>
        <taxon>Hygrophoropsidaceae</taxon>
        <taxon>Hygrophoropsis</taxon>
    </lineage>
</organism>
<dbReference type="EMBL" id="MU268030">
    <property type="protein sequence ID" value="KAH7906363.1"/>
    <property type="molecule type" value="Genomic_DNA"/>
</dbReference>
<sequence length="613" mass="65814">MTETSTPPSGPSPRSARFQDSVHHIPTPGVAAHRPERYEPLITNLWIVGGVSALMIAFGIALEIALHYSTVNNGFYVPEKNIFSFVSTQFLTSFFPTLLVAPLGFFWAVADWMLRWYQPYVTLSEGRATAEKSILLDYIALNRFAALYISLKHKHWLINISALLALSVILLQPFAGSLLEVTQVPHTSDAIALNQRSVGLLPTINQLNAFLASAGFADAAVYNNLADPPFVRGGWTAAQFSAPPQSYLNGSLAINTTGVQTKVNCANAASVVLNPLANSDFTLTSTSSTGCAASVLFNSTVASQQYGVINTPNCAASGQDIAFQPVMFWFFHLNTNNEPEGAAVFCRPTIGVYNAEVSMNLNNGSLGNVTMLSSYVPANNVTGSPLNGQAYNGVTFDASNDTFIQARATAIGSGIPGTIFRYATQLPGGPQSTFDAPGGFTNATTAVYTQHLALAAASIYFLPVNETLPAQLTSSIPRLFVEALSAHLLSALLIIIGVVGMTIQVIHRHTRRNLWLTSPPGSIAAIVSLTSRSGFGELLLPYDNEESMSNKLAGLTFRLDRRTGAILAEEDSLVNPDGSMVSLLERKHRRNYSVGVDSLSPLSRTVFHDSDEA</sequence>
<evidence type="ECO:0000313" key="2">
    <source>
        <dbReference type="Proteomes" id="UP000790377"/>
    </source>
</evidence>
<keyword evidence="2" id="KW-1185">Reference proteome</keyword>
<name>A0ACB8A053_9AGAM</name>
<gene>
    <name evidence="1" type="ORF">BJ138DRAFT_1162777</name>
</gene>
<evidence type="ECO:0000313" key="1">
    <source>
        <dbReference type="EMBL" id="KAH7906363.1"/>
    </source>
</evidence>
<proteinExistence type="predicted"/>
<reference evidence="1" key="1">
    <citation type="journal article" date="2021" name="New Phytol.">
        <title>Evolutionary innovations through gain and loss of genes in the ectomycorrhizal Boletales.</title>
        <authorList>
            <person name="Wu G."/>
            <person name="Miyauchi S."/>
            <person name="Morin E."/>
            <person name="Kuo A."/>
            <person name="Drula E."/>
            <person name="Varga T."/>
            <person name="Kohler A."/>
            <person name="Feng B."/>
            <person name="Cao Y."/>
            <person name="Lipzen A."/>
            <person name="Daum C."/>
            <person name="Hundley H."/>
            <person name="Pangilinan J."/>
            <person name="Johnson J."/>
            <person name="Barry K."/>
            <person name="LaButti K."/>
            <person name="Ng V."/>
            <person name="Ahrendt S."/>
            <person name="Min B."/>
            <person name="Choi I.G."/>
            <person name="Park H."/>
            <person name="Plett J.M."/>
            <person name="Magnuson J."/>
            <person name="Spatafora J.W."/>
            <person name="Nagy L.G."/>
            <person name="Henrissat B."/>
            <person name="Grigoriev I.V."/>
            <person name="Yang Z.L."/>
            <person name="Xu J."/>
            <person name="Martin F.M."/>
        </authorList>
    </citation>
    <scope>NUCLEOTIDE SEQUENCE</scope>
    <source>
        <strain evidence="1">ATCC 28755</strain>
    </source>
</reference>
<dbReference type="Proteomes" id="UP000790377">
    <property type="component" value="Unassembled WGS sequence"/>
</dbReference>
<accession>A0ACB8A053</accession>
<protein>
    <submittedName>
        <fullName evidence="1">Uncharacterized protein</fullName>
    </submittedName>
</protein>
<comment type="caution">
    <text evidence="1">The sequence shown here is derived from an EMBL/GenBank/DDBJ whole genome shotgun (WGS) entry which is preliminary data.</text>
</comment>